<dbReference type="AlphaFoldDB" id="A0A7J5ZHN8"/>
<comment type="caution">
    <text evidence="2">The sequence shown here is derived from an EMBL/GenBank/DDBJ whole genome shotgun (WGS) entry which is preliminary data.</text>
</comment>
<dbReference type="PROSITE" id="PS51257">
    <property type="entry name" value="PROKAR_LIPOPROTEIN"/>
    <property type="match status" value="1"/>
</dbReference>
<name>A0A7J5ZHN8_AMEME</name>
<feature type="compositionally biased region" description="Low complexity" evidence="1">
    <location>
        <begin position="15"/>
        <end position="24"/>
    </location>
</feature>
<reference evidence="2 3" key="1">
    <citation type="submission" date="2020-02" db="EMBL/GenBank/DDBJ databases">
        <title>A chromosome-scale genome assembly of the black bullhead catfish (Ameiurus melas).</title>
        <authorList>
            <person name="Wen M."/>
            <person name="Zham M."/>
            <person name="Cabau C."/>
            <person name="Klopp C."/>
            <person name="Donnadieu C."/>
            <person name="Roques C."/>
            <person name="Bouchez O."/>
            <person name="Lampietro C."/>
            <person name="Jouanno E."/>
            <person name="Herpin A."/>
            <person name="Louis A."/>
            <person name="Berthelot C."/>
            <person name="Parey E."/>
            <person name="Roest-Crollius H."/>
            <person name="Braasch I."/>
            <person name="Postlethwait J."/>
            <person name="Robinson-Rechavi M."/>
            <person name="Echchiki A."/>
            <person name="Begum T."/>
            <person name="Montfort J."/>
            <person name="Schartl M."/>
            <person name="Bobe J."/>
            <person name="Guiguen Y."/>
        </authorList>
    </citation>
    <scope>NUCLEOTIDE SEQUENCE [LARGE SCALE GENOMIC DNA]</scope>
    <source>
        <strain evidence="2">M_S1</strain>
        <tissue evidence="2">Blood</tissue>
    </source>
</reference>
<evidence type="ECO:0000313" key="2">
    <source>
        <dbReference type="EMBL" id="KAF4070144.1"/>
    </source>
</evidence>
<accession>A0A7J5ZHN8</accession>
<proteinExistence type="predicted"/>
<gene>
    <name evidence="2" type="ORF">AMELA_G00296790</name>
</gene>
<evidence type="ECO:0000313" key="3">
    <source>
        <dbReference type="Proteomes" id="UP000593565"/>
    </source>
</evidence>
<feature type="region of interest" description="Disordered" evidence="1">
    <location>
        <begin position="1"/>
        <end position="24"/>
    </location>
</feature>
<sequence length="154" mass="16848">MEKSRGSRAVPQRCVSSPPASSSSVSCIDNLVIISDDESPETTAHDLLNLSSTQVEGNVTNSAFGGDISDTKVGHVDGVLRPVPELPLDIRLAPSVTTFKKKLKTSLLQDTLVDPRWDYECMGRNKTSIRHKISFQEKSNSTDLTKTYHEPCST</sequence>
<dbReference type="EMBL" id="JAAGNN010000067">
    <property type="protein sequence ID" value="KAF4070144.1"/>
    <property type="molecule type" value="Genomic_DNA"/>
</dbReference>
<evidence type="ECO:0000256" key="1">
    <source>
        <dbReference type="SAM" id="MobiDB-lite"/>
    </source>
</evidence>
<keyword evidence="3" id="KW-1185">Reference proteome</keyword>
<protein>
    <submittedName>
        <fullName evidence="2">Uncharacterized protein</fullName>
    </submittedName>
</protein>
<organism evidence="2 3">
    <name type="scientific">Ameiurus melas</name>
    <name type="common">Black bullhead</name>
    <name type="synonym">Silurus melas</name>
    <dbReference type="NCBI Taxonomy" id="219545"/>
    <lineage>
        <taxon>Eukaryota</taxon>
        <taxon>Metazoa</taxon>
        <taxon>Chordata</taxon>
        <taxon>Craniata</taxon>
        <taxon>Vertebrata</taxon>
        <taxon>Euteleostomi</taxon>
        <taxon>Actinopterygii</taxon>
        <taxon>Neopterygii</taxon>
        <taxon>Teleostei</taxon>
        <taxon>Ostariophysi</taxon>
        <taxon>Siluriformes</taxon>
        <taxon>Ictaluridae</taxon>
        <taxon>Ameiurus</taxon>
    </lineage>
</organism>
<dbReference type="Proteomes" id="UP000593565">
    <property type="component" value="Unassembled WGS sequence"/>
</dbReference>